<proteinExistence type="predicted"/>
<dbReference type="STRING" id="572036.SAMN05661099_3399"/>
<organism evidence="1 2">
    <name type="scientific">Daejeonella lutea</name>
    <dbReference type="NCBI Taxonomy" id="572036"/>
    <lineage>
        <taxon>Bacteria</taxon>
        <taxon>Pseudomonadati</taxon>
        <taxon>Bacteroidota</taxon>
        <taxon>Sphingobacteriia</taxon>
        <taxon>Sphingobacteriales</taxon>
        <taxon>Sphingobacteriaceae</taxon>
        <taxon>Daejeonella</taxon>
    </lineage>
</organism>
<evidence type="ECO:0000313" key="1">
    <source>
        <dbReference type="EMBL" id="SKB90959.1"/>
    </source>
</evidence>
<accession>A0A1T5F495</accession>
<gene>
    <name evidence="1" type="ORF">SAMN05661099_3399</name>
</gene>
<reference evidence="2" key="1">
    <citation type="submission" date="2017-02" db="EMBL/GenBank/DDBJ databases">
        <authorList>
            <person name="Varghese N."/>
            <person name="Submissions S."/>
        </authorList>
    </citation>
    <scope>NUCLEOTIDE SEQUENCE [LARGE SCALE GENOMIC DNA]</scope>
    <source>
        <strain evidence="2">DSM 22385</strain>
    </source>
</reference>
<evidence type="ECO:0000313" key="2">
    <source>
        <dbReference type="Proteomes" id="UP000189981"/>
    </source>
</evidence>
<dbReference type="OrthoDB" id="8418771at2"/>
<dbReference type="EMBL" id="FUYR01000006">
    <property type="protein sequence ID" value="SKB90959.1"/>
    <property type="molecule type" value="Genomic_DNA"/>
</dbReference>
<name>A0A1T5F495_9SPHI</name>
<evidence type="ECO:0008006" key="3">
    <source>
        <dbReference type="Google" id="ProtNLM"/>
    </source>
</evidence>
<dbReference type="AlphaFoldDB" id="A0A1T5F495"/>
<dbReference type="Proteomes" id="UP000189981">
    <property type="component" value="Unassembled WGS sequence"/>
</dbReference>
<sequence>MANPIEKPTLVGTLNKLKDEGFTHDFNIHNNQLKSGDITLSPKEFEIVKVYRFEGASDPDDNSVLYAIKSLHHDVKGTLINAYGTYADDNADDLLRQLDTPVPE</sequence>
<keyword evidence="2" id="KW-1185">Reference proteome</keyword>
<protein>
    <recommendedName>
        <fullName evidence="3">Phosphoribosylpyrophosphate synthetase</fullName>
    </recommendedName>
</protein>
<dbReference type="RefSeq" id="WP_079703906.1">
    <property type="nucleotide sequence ID" value="NZ_FUYR01000006.1"/>
</dbReference>